<protein>
    <submittedName>
        <fullName evidence="1">Uncharacterized protein</fullName>
    </submittedName>
</protein>
<comment type="caution">
    <text evidence="1">The sequence shown here is derived from an EMBL/GenBank/DDBJ whole genome shotgun (WGS) entry which is preliminary data.</text>
</comment>
<name>A0ABU6UM67_9FABA</name>
<keyword evidence="2" id="KW-1185">Reference proteome</keyword>
<organism evidence="1 2">
    <name type="scientific">Stylosanthes scabra</name>
    <dbReference type="NCBI Taxonomy" id="79078"/>
    <lineage>
        <taxon>Eukaryota</taxon>
        <taxon>Viridiplantae</taxon>
        <taxon>Streptophyta</taxon>
        <taxon>Embryophyta</taxon>
        <taxon>Tracheophyta</taxon>
        <taxon>Spermatophyta</taxon>
        <taxon>Magnoliopsida</taxon>
        <taxon>eudicotyledons</taxon>
        <taxon>Gunneridae</taxon>
        <taxon>Pentapetalae</taxon>
        <taxon>rosids</taxon>
        <taxon>fabids</taxon>
        <taxon>Fabales</taxon>
        <taxon>Fabaceae</taxon>
        <taxon>Papilionoideae</taxon>
        <taxon>50 kb inversion clade</taxon>
        <taxon>dalbergioids sensu lato</taxon>
        <taxon>Dalbergieae</taxon>
        <taxon>Pterocarpus clade</taxon>
        <taxon>Stylosanthes</taxon>
    </lineage>
</organism>
<reference evidence="1 2" key="1">
    <citation type="journal article" date="2023" name="Plants (Basel)">
        <title>Bridging the Gap: Combining Genomics and Transcriptomics Approaches to Understand Stylosanthes scabra, an Orphan Legume from the Brazilian Caatinga.</title>
        <authorList>
            <person name="Ferreira-Neto J.R.C."/>
            <person name="da Silva M.D."/>
            <person name="Binneck E."/>
            <person name="de Melo N.F."/>
            <person name="da Silva R.H."/>
            <person name="de Melo A.L.T.M."/>
            <person name="Pandolfi V."/>
            <person name="Bustamante F.O."/>
            <person name="Brasileiro-Vidal A.C."/>
            <person name="Benko-Iseppon A.M."/>
        </authorList>
    </citation>
    <scope>NUCLEOTIDE SEQUENCE [LARGE SCALE GENOMIC DNA]</scope>
    <source>
        <tissue evidence="1">Leaves</tissue>
    </source>
</reference>
<evidence type="ECO:0000313" key="2">
    <source>
        <dbReference type="Proteomes" id="UP001341840"/>
    </source>
</evidence>
<sequence>MGQVCKITNVPFIKGLERGLGPKTHLIPYLFEEERKERDEMRVLGSGGGHYSPPTSGGHNFHTGAPIDALFAATRSSLPFLCFYPRFEVNAITTLVLSIYMNPRFIDLGFLGAMMCCRWWLMLVERWNNLSVQIELGIQGDKAFGVLWNPSKALEVFWRPQKCVFEVLESTLSVQSRLISTKNPFLRLFRLQNRFSHLRSRF</sequence>
<proteinExistence type="predicted"/>
<dbReference type="EMBL" id="JASCZI010121609">
    <property type="protein sequence ID" value="MED6162392.1"/>
    <property type="molecule type" value="Genomic_DNA"/>
</dbReference>
<dbReference type="Proteomes" id="UP001341840">
    <property type="component" value="Unassembled WGS sequence"/>
</dbReference>
<evidence type="ECO:0000313" key="1">
    <source>
        <dbReference type="EMBL" id="MED6162392.1"/>
    </source>
</evidence>
<gene>
    <name evidence="1" type="ORF">PIB30_070045</name>
</gene>
<accession>A0ABU6UM67</accession>